<comment type="caution">
    <text evidence="3">The sequence shown here is derived from an EMBL/GenBank/DDBJ whole genome shotgun (WGS) entry which is preliminary data.</text>
</comment>
<feature type="compositionally biased region" description="Polar residues" evidence="1">
    <location>
        <begin position="482"/>
        <end position="495"/>
    </location>
</feature>
<protein>
    <submittedName>
        <fullName evidence="3">Uncharacterized protein</fullName>
    </submittedName>
</protein>
<name>A0A8H7XN62_PSICU</name>
<keyword evidence="2" id="KW-0812">Transmembrane</keyword>
<evidence type="ECO:0000256" key="1">
    <source>
        <dbReference type="SAM" id="MobiDB-lite"/>
    </source>
</evidence>
<dbReference type="EMBL" id="JAFIQS010000014">
    <property type="protein sequence ID" value="KAG5163692.1"/>
    <property type="molecule type" value="Genomic_DNA"/>
</dbReference>
<accession>A0A8H7XN62</accession>
<proteinExistence type="predicted"/>
<keyword evidence="2" id="KW-1133">Transmembrane helix</keyword>
<evidence type="ECO:0000256" key="2">
    <source>
        <dbReference type="SAM" id="Phobius"/>
    </source>
</evidence>
<sequence length="535" mass="56535">MYLKTLLCIPTDGVFPITINPASATFQDPQVFFQDFQPITCEPVNITWDFSGANNPIDLTVTNNDVAQDTPPPSLTSSHTRRPNTFTNDRRAVPTGVNDPILSVTTEIASGIDPTLETYTWPLVNIPQGWYVFSASMPGYGGGYTTTSNPIFVHKGEDTSCLSTTSSSSSSSASSTGSSTTTNPPSTSNTALPIIGASSHTSVGTIVGVSVAAIALIGMVITAWLCLLRRGRKSSVLGDGQASSGRWNGLSSVDSRVLTNSGRPLSRHQGRGGTVGSIPGESEDAIGAEKNSVYSKNPFESSGVALSTLPVLQQQPTTRNKVASRTYSASSSSSNVFSTNEYVTAPPGRRPSIQDSIGRQSLDSSNTYPPTSPISPHARSSSQFMPSSSLSRSQSITSNTHQTSPSQSTSSHVLMYQQPSSPLDPSSPVSPSNDANKQARRQSFGGKKRKPVPAYDPSQDPLSPSLAPSPIPPPSPSPDHLMNSTNAGGHYTTRNHAGRDFSQPQLVHKSSFGPGGVEGKPLHYLIPDMPMPVKD</sequence>
<feature type="region of interest" description="Disordered" evidence="1">
    <location>
        <begin position="63"/>
        <end position="94"/>
    </location>
</feature>
<feature type="compositionally biased region" description="Low complexity" evidence="1">
    <location>
        <begin position="419"/>
        <end position="432"/>
    </location>
</feature>
<feature type="region of interest" description="Disordered" evidence="1">
    <location>
        <begin position="310"/>
        <end position="535"/>
    </location>
</feature>
<organism evidence="3">
    <name type="scientific">Psilocybe cubensis</name>
    <name type="common">Psychedelic mushroom</name>
    <name type="synonym">Stropharia cubensis</name>
    <dbReference type="NCBI Taxonomy" id="181762"/>
    <lineage>
        <taxon>Eukaryota</taxon>
        <taxon>Fungi</taxon>
        <taxon>Dikarya</taxon>
        <taxon>Basidiomycota</taxon>
        <taxon>Agaricomycotina</taxon>
        <taxon>Agaricomycetes</taxon>
        <taxon>Agaricomycetidae</taxon>
        <taxon>Agaricales</taxon>
        <taxon>Agaricineae</taxon>
        <taxon>Strophariaceae</taxon>
        <taxon>Psilocybe</taxon>
    </lineage>
</organism>
<reference evidence="3" key="1">
    <citation type="submission" date="2021-02" db="EMBL/GenBank/DDBJ databases">
        <title>Psilocybe cubensis genome.</title>
        <authorList>
            <person name="Mckernan K.J."/>
            <person name="Crawford S."/>
            <person name="Trippe A."/>
            <person name="Kane L.T."/>
            <person name="Mclaughlin S."/>
        </authorList>
    </citation>
    <scope>NUCLEOTIDE SEQUENCE [LARGE SCALE GENOMIC DNA]</scope>
    <source>
        <strain evidence="3">MGC-MH-2018</strain>
    </source>
</reference>
<feature type="compositionally biased region" description="Low complexity" evidence="1">
    <location>
        <begin position="324"/>
        <end position="338"/>
    </location>
</feature>
<gene>
    <name evidence="3" type="ORF">JR316_011481</name>
</gene>
<feature type="compositionally biased region" description="Polar residues" evidence="1">
    <location>
        <begin position="310"/>
        <end position="323"/>
    </location>
</feature>
<feature type="compositionally biased region" description="Low complexity" evidence="1">
    <location>
        <begin position="380"/>
        <end position="412"/>
    </location>
</feature>
<feature type="compositionally biased region" description="Pro residues" evidence="1">
    <location>
        <begin position="467"/>
        <end position="477"/>
    </location>
</feature>
<feature type="transmembrane region" description="Helical" evidence="2">
    <location>
        <begin position="203"/>
        <end position="227"/>
    </location>
</feature>
<evidence type="ECO:0000313" key="3">
    <source>
        <dbReference type="EMBL" id="KAG5163692.1"/>
    </source>
</evidence>
<feature type="region of interest" description="Disordered" evidence="1">
    <location>
        <begin position="163"/>
        <end position="188"/>
    </location>
</feature>
<feature type="region of interest" description="Disordered" evidence="1">
    <location>
        <begin position="258"/>
        <end position="283"/>
    </location>
</feature>
<feature type="compositionally biased region" description="Low complexity" evidence="1">
    <location>
        <begin position="456"/>
        <end position="466"/>
    </location>
</feature>
<feature type="compositionally biased region" description="Polar residues" evidence="1">
    <location>
        <begin position="75"/>
        <end position="87"/>
    </location>
</feature>
<keyword evidence="2" id="KW-0472">Membrane</keyword>
<dbReference type="AlphaFoldDB" id="A0A8H7XN62"/>
<feature type="compositionally biased region" description="Polar residues" evidence="1">
    <location>
        <begin position="353"/>
        <end position="369"/>
    </location>
</feature>